<dbReference type="EMBL" id="FOAF01000003">
    <property type="protein sequence ID" value="SEL64282.1"/>
    <property type="molecule type" value="Genomic_DNA"/>
</dbReference>
<dbReference type="PROSITE" id="PS51257">
    <property type="entry name" value="PROKAR_LIPOPROTEIN"/>
    <property type="match status" value="1"/>
</dbReference>
<feature type="signal peptide" evidence="1">
    <location>
        <begin position="1"/>
        <end position="24"/>
    </location>
</feature>
<evidence type="ECO:0000313" key="4">
    <source>
        <dbReference type="Proteomes" id="UP000199421"/>
    </source>
</evidence>
<dbReference type="OrthoDB" id="706927at2"/>
<accession>A0A1H7RVQ2</accession>
<dbReference type="STRING" id="407022.SAMN05661044_02963"/>
<dbReference type="Proteomes" id="UP000199421">
    <property type="component" value="Unassembled WGS sequence"/>
</dbReference>
<dbReference type="InterPro" id="IPR025510">
    <property type="entry name" value="DUF4397"/>
</dbReference>
<proteinExistence type="predicted"/>
<protein>
    <recommendedName>
        <fullName evidence="2">DUF4397 domain-containing protein</fullName>
    </recommendedName>
</protein>
<evidence type="ECO:0000259" key="2">
    <source>
        <dbReference type="Pfam" id="PF14344"/>
    </source>
</evidence>
<dbReference type="Pfam" id="PF14344">
    <property type="entry name" value="DUF4397"/>
    <property type="match status" value="1"/>
</dbReference>
<keyword evidence="4" id="KW-1185">Reference proteome</keyword>
<dbReference type="AlphaFoldDB" id="A0A1H7RVQ2"/>
<evidence type="ECO:0000256" key="1">
    <source>
        <dbReference type="SAM" id="SignalP"/>
    </source>
</evidence>
<feature type="chain" id="PRO_5011536766" description="DUF4397 domain-containing protein" evidence="1">
    <location>
        <begin position="25"/>
        <end position="239"/>
    </location>
</feature>
<organism evidence="3 4">
    <name type="scientific">Olivibacter domesticus</name>
    <name type="common">Pseudosphingobacterium domesticum</name>
    <dbReference type="NCBI Taxonomy" id="407022"/>
    <lineage>
        <taxon>Bacteria</taxon>
        <taxon>Pseudomonadati</taxon>
        <taxon>Bacteroidota</taxon>
        <taxon>Sphingobacteriia</taxon>
        <taxon>Sphingobacteriales</taxon>
        <taxon>Sphingobacteriaceae</taxon>
        <taxon>Olivibacter</taxon>
    </lineage>
</organism>
<reference evidence="4" key="1">
    <citation type="submission" date="2016-10" db="EMBL/GenBank/DDBJ databases">
        <authorList>
            <person name="Varghese N."/>
            <person name="Submissions S."/>
        </authorList>
    </citation>
    <scope>NUCLEOTIDE SEQUENCE [LARGE SCALE GENOMIC DNA]</scope>
    <source>
        <strain evidence="4">DSM 18733</strain>
    </source>
</reference>
<gene>
    <name evidence="3" type="ORF">SAMN05661044_02963</name>
</gene>
<keyword evidence="1" id="KW-0732">Signal</keyword>
<sequence>MKMKNYFILLMMVFVGGFTFTACNDDDDYVRMPTAYVNFVNAYAGADALGIKLDANSVDRGASLKYGDYIPYAYGLAYPGQRRFSAGIPNTTTAIVDSTINLRDSAFYTSFVYGYQDTVSSILVEDKNPTNYDASKPYIRFFNLSENTPAVKVNLLQNGTPTLVFNDRVVDNQTSANANAGFIATSQGSYTIQITDSNGTQLALRDEAITLNAGRLYTILTRGINGNSQKPIVIDVFDH</sequence>
<evidence type="ECO:0000313" key="3">
    <source>
        <dbReference type="EMBL" id="SEL64282.1"/>
    </source>
</evidence>
<name>A0A1H7RVQ2_OLID1</name>
<feature type="domain" description="DUF4397" evidence="2">
    <location>
        <begin position="35"/>
        <end position="153"/>
    </location>
</feature>